<dbReference type="eggNOG" id="COG1639">
    <property type="taxonomic scope" value="Bacteria"/>
</dbReference>
<dbReference type="AlphaFoldDB" id="B8GQY8"/>
<dbReference type="Proteomes" id="UP000002383">
    <property type="component" value="Chromosome"/>
</dbReference>
<dbReference type="HOGENOM" id="CLU_018569_1_0_6"/>
<dbReference type="SUPFAM" id="SSF109604">
    <property type="entry name" value="HD-domain/PDEase-like"/>
    <property type="match status" value="1"/>
</dbReference>
<dbReference type="KEGG" id="tgr:Tgr7_1323"/>
<dbReference type="InterPro" id="IPR052340">
    <property type="entry name" value="RNase_Y/CdgJ"/>
</dbReference>
<evidence type="ECO:0000313" key="3">
    <source>
        <dbReference type="Proteomes" id="UP000002383"/>
    </source>
</evidence>
<dbReference type="InterPro" id="IPR029016">
    <property type="entry name" value="GAF-like_dom_sf"/>
</dbReference>
<accession>B8GQY8</accession>
<evidence type="ECO:0000313" key="2">
    <source>
        <dbReference type="EMBL" id="ACL72408.1"/>
    </source>
</evidence>
<dbReference type="PROSITE" id="PS51833">
    <property type="entry name" value="HDOD"/>
    <property type="match status" value="1"/>
</dbReference>
<proteinExistence type="predicted"/>
<dbReference type="PANTHER" id="PTHR33525:SF3">
    <property type="entry name" value="RIBONUCLEASE Y"/>
    <property type="match status" value="1"/>
</dbReference>
<dbReference type="STRING" id="396588.Tgr7_1323"/>
<organism evidence="2 3">
    <name type="scientific">Thioalkalivibrio sulfidiphilus (strain HL-EbGR7)</name>
    <dbReference type="NCBI Taxonomy" id="396588"/>
    <lineage>
        <taxon>Bacteria</taxon>
        <taxon>Pseudomonadati</taxon>
        <taxon>Pseudomonadota</taxon>
        <taxon>Gammaproteobacteria</taxon>
        <taxon>Chromatiales</taxon>
        <taxon>Ectothiorhodospiraceae</taxon>
        <taxon>Thioalkalivibrio</taxon>
    </lineage>
</organism>
<dbReference type="OrthoDB" id="9126875at2"/>
<name>B8GQY8_THISH</name>
<dbReference type="SUPFAM" id="SSF55781">
    <property type="entry name" value="GAF domain-like"/>
    <property type="match status" value="1"/>
</dbReference>
<keyword evidence="3" id="KW-1185">Reference proteome</keyword>
<sequence>MDKPTTPAVSHLAGEAAAASPDELPLLKGTAARVADLSGDSRSSVKTLAAAVMGDPALSLRLLHKANAVPHRHFRNEVSTLEDAVRMLGTQALIRMATDAPVADERLDAASLPRYRRSAGQALLAARLATDWAESRHDMSPPEVALAALMYNLGELFLLAHGDRRIDRYLELVGDSHVLPHEAEYVSLGESLEELGLVLARHWKLPEMVRESMRARNAQHLRTLGVMLSAQIARDALSGWRHPMLTADLRLVGAFLDEPAKRVVERINDVVGSFNGDAAYYGLEPLQALALDEQGRCIAQDEAWRAHFCLAPRADDFAACLKALRGGAADKTQVLKALVRGLHHGLGLNRVAFAALSAQREYLVGEHLQGTDFEPEFNRFHLPLAEAGLFARLMDKPAAFWLKADNQAKAWPQVPERVRELVGVRSFFAMSLFVGDKPLGLVYADRRSSECELDARSYEAFRLLVRMAGQRIEQLL</sequence>
<protein>
    <submittedName>
        <fullName evidence="2">Putative signal transduction protein</fullName>
    </submittedName>
</protein>
<dbReference type="PANTHER" id="PTHR33525">
    <property type="match status" value="1"/>
</dbReference>
<feature type="domain" description="HDOD" evidence="1">
    <location>
        <begin position="24"/>
        <end position="219"/>
    </location>
</feature>
<reference evidence="2 3" key="1">
    <citation type="journal article" date="2011" name="Stand. Genomic Sci.">
        <title>Complete genome sequence of 'Thioalkalivibrio sulfidophilus' HL-EbGr7.</title>
        <authorList>
            <person name="Muyzer G."/>
            <person name="Sorokin D.Y."/>
            <person name="Mavromatis K."/>
            <person name="Lapidus A."/>
            <person name="Clum A."/>
            <person name="Ivanova N."/>
            <person name="Pati A."/>
            <person name="d'Haeseleer P."/>
            <person name="Woyke T."/>
            <person name="Kyrpides N.C."/>
        </authorList>
    </citation>
    <scope>NUCLEOTIDE SEQUENCE [LARGE SCALE GENOMIC DNA]</scope>
    <source>
        <strain evidence="2 3">HL-EbGR7</strain>
    </source>
</reference>
<dbReference type="RefSeq" id="WP_012637891.1">
    <property type="nucleotide sequence ID" value="NC_011901.1"/>
</dbReference>
<gene>
    <name evidence="2" type="ordered locus">Tgr7_1323</name>
</gene>
<dbReference type="Pfam" id="PF08668">
    <property type="entry name" value="HDOD"/>
    <property type="match status" value="1"/>
</dbReference>
<evidence type="ECO:0000259" key="1">
    <source>
        <dbReference type="PROSITE" id="PS51833"/>
    </source>
</evidence>
<dbReference type="InterPro" id="IPR013976">
    <property type="entry name" value="HDOD"/>
</dbReference>
<dbReference type="EMBL" id="CP001339">
    <property type="protein sequence ID" value="ACL72408.1"/>
    <property type="molecule type" value="Genomic_DNA"/>
</dbReference>
<dbReference type="Gene3D" id="1.10.3210.10">
    <property type="entry name" value="Hypothetical protein af1432"/>
    <property type="match status" value="1"/>
</dbReference>
<dbReference type="Gene3D" id="3.30.450.40">
    <property type="match status" value="1"/>
</dbReference>